<keyword evidence="9 13" id="KW-0547">Nucleotide-binding</keyword>
<dbReference type="GeneID" id="90993975"/>
<feature type="binding site" evidence="14">
    <location>
        <position position="37"/>
    </location>
    <ligand>
        <name>L-threonine</name>
        <dbReference type="ChEBI" id="CHEBI:57926"/>
    </ligand>
</feature>
<dbReference type="GO" id="GO:0000049">
    <property type="term" value="F:tRNA binding"/>
    <property type="evidence" value="ECO:0007669"/>
    <property type="project" value="TreeGrafter"/>
</dbReference>
<dbReference type="PROSITE" id="PS51163">
    <property type="entry name" value="YRDC"/>
    <property type="match status" value="1"/>
</dbReference>
<dbReference type="EMBL" id="FQTY01000007">
    <property type="protein sequence ID" value="SHE80762.1"/>
    <property type="molecule type" value="Genomic_DNA"/>
</dbReference>
<comment type="catalytic activity">
    <reaction evidence="12 13">
        <text>L-threonine + hydrogencarbonate + ATP = L-threonylcarbamoyladenylate + diphosphate + H2O</text>
        <dbReference type="Rhea" id="RHEA:36407"/>
        <dbReference type="ChEBI" id="CHEBI:15377"/>
        <dbReference type="ChEBI" id="CHEBI:17544"/>
        <dbReference type="ChEBI" id="CHEBI:30616"/>
        <dbReference type="ChEBI" id="CHEBI:33019"/>
        <dbReference type="ChEBI" id="CHEBI:57926"/>
        <dbReference type="ChEBI" id="CHEBI:73682"/>
        <dbReference type="EC" id="2.7.7.87"/>
    </reaction>
</comment>
<dbReference type="STRING" id="1123404.SAMN02745784_01865"/>
<dbReference type="GO" id="GO:0061710">
    <property type="term" value="F:L-threonylcarbamoyladenylate synthase"/>
    <property type="evidence" value="ECO:0007669"/>
    <property type="project" value="UniProtKB-EC"/>
</dbReference>
<dbReference type="Gene3D" id="3.90.870.10">
    <property type="entry name" value="DHBP synthase"/>
    <property type="match status" value="1"/>
</dbReference>
<dbReference type="InterPro" id="IPR006070">
    <property type="entry name" value="Sua5-like_dom"/>
</dbReference>
<evidence type="ECO:0000256" key="3">
    <source>
        <dbReference type="ARBA" id="ARBA00012584"/>
    </source>
</evidence>
<sequence>METKIIKIDENNVDEDLISEAVNIIKNSGTVAFPTETVYGLGANGLDENAIKKIFMAKGRPQDNPLILHVHSMKQVEELVEEVPDIGKICMEKFWPGPLTILLPKSNKVPDIITAGLNTVAIRMPEHKIALELIRKSNVPIAAPSANTSGRPSPTSAMHVIEDLMGKVDLIIDGGTTGIGLESTVLDLSGNLPMILRPGGVTKEELQKVIPNVSIDLAIIKENENIVPKSPGQKYRHYAPKSDMMVFSGDIENIVENIIKNTKKYIDNDKKVGIICTDETKEFYKEGLIISIGSRNNKETIAHNLFNTLRLFDKEDIDIILAEGVELSDLGIAIMNRMMKAAGGKVINV</sequence>
<evidence type="ECO:0000313" key="16">
    <source>
        <dbReference type="EMBL" id="SHE80762.1"/>
    </source>
</evidence>
<feature type="binding site" evidence="14">
    <location>
        <position position="143"/>
    </location>
    <ligand>
        <name>L-threonine</name>
        <dbReference type="ChEBI" id="CHEBI:57926"/>
    </ligand>
</feature>
<feature type="binding site" evidence="14">
    <location>
        <position position="238"/>
    </location>
    <ligand>
        <name>ATP</name>
        <dbReference type="ChEBI" id="CHEBI:30616"/>
    </ligand>
</feature>
<dbReference type="InterPro" id="IPR005145">
    <property type="entry name" value="Sua5_C"/>
</dbReference>
<feature type="binding site" evidence="14">
    <location>
        <position position="69"/>
    </location>
    <ligand>
        <name>L-threonine</name>
        <dbReference type="ChEBI" id="CHEBI:57926"/>
    </ligand>
</feature>
<keyword evidence="17" id="KW-1185">Reference proteome</keyword>
<dbReference type="GO" id="GO:0003725">
    <property type="term" value="F:double-stranded RNA binding"/>
    <property type="evidence" value="ECO:0007669"/>
    <property type="project" value="UniProtKB-UniRule"/>
</dbReference>
<comment type="similarity">
    <text evidence="2 13">Belongs to the SUA5 family.</text>
</comment>
<evidence type="ECO:0000256" key="10">
    <source>
        <dbReference type="ARBA" id="ARBA00022840"/>
    </source>
</evidence>
<dbReference type="Pfam" id="PF03481">
    <property type="entry name" value="Sua5_C"/>
    <property type="match status" value="1"/>
</dbReference>
<dbReference type="SUPFAM" id="SSF55821">
    <property type="entry name" value="YrdC/RibB"/>
    <property type="match status" value="1"/>
</dbReference>
<dbReference type="InterPro" id="IPR038385">
    <property type="entry name" value="Sua5/YwlC_C"/>
</dbReference>
<dbReference type="Proteomes" id="UP000184114">
    <property type="component" value="Unassembled WGS sequence"/>
</dbReference>
<keyword evidence="6 13" id="KW-0808">Transferase</keyword>
<dbReference type="GO" id="GO:0005524">
    <property type="term" value="F:ATP binding"/>
    <property type="evidence" value="ECO:0007669"/>
    <property type="project" value="UniProtKB-UniRule"/>
</dbReference>
<dbReference type="InterPro" id="IPR017945">
    <property type="entry name" value="DHBP_synth_RibB-like_a/b_dom"/>
</dbReference>
<dbReference type="Gene3D" id="3.40.50.11030">
    <property type="entry name" value="Threonylcarbamoyl-AMP synthase, C-terminal domain"/>
    <property type="match status" value="1"/>
</dbReference>
<evidence type="ECO:0000256" key="5">
    <source>
        <dbReference type="ARBA" id="ARBA00022490"/>
    </source>
</evidence>
<protein>
    <recommendedName>
        <fullName evidence="4 13">Threonylcarbamoyl-AMP synthase</fullName>
        <shortName evidence="13">TC-AMP synthase</shortName>
        <ecNumber evidence="3 13">2.7.7.87</ecNumber>
    </recommendedName>
    <alternativeName>
        <fullName evidence="11 13">L-threonylcarbamoyladenylate synthase</fullName>
    </alternativeName>
</protein>
<evidence type="ECO:0000256" key="8">
    <source>
        <dbReference type="ARBA" id="ARBA00022695"/>
    </source>
</evidence>
<keyword evidence="8 13" id="KW-0548">Nucleotidyltransferase</keyword>
<keyword evidence="5 13" id="KW-0963">Cytoplasm</keyword>
<evidence type="ECO:0000256" key="12">
    <source>
        <dbReference type="ARBA" id="ARBA00048366"/>
    </source>
</evidence>
<evidence type="ECO:0000259" key="15">
    <source>
        <dbReference type="PROSITE" id="PS51163"/>
    </source>
</evidence>
<dbReference type="EC" id="2.7.7.87" evidence="3 13"/>
<feature type="binding site" evidence="14">
    <location>
        <position position="197"/>
    </location>
    <ligand>
        <name>ATP</name>
        <dbReference type="ChEBI" id="CHEBI:30616"/>
    </ligand>
</feature>
<gene>
    <name evidence="16" type="ORF">SAMN02745784_01865</name>
</gene>
<feature type="domain" description="YrdC-like" evidence="15">
    <location>
        <begin position="15"/>
        <end position="201"/>
    </location>
</feature>
<dbReference type="AlphaFoldDB" id="A0A1M4WIG0"/>
<evidence type="ECO:0000256" key="9">
    <source>
        <dbReference type="ARBA" id="ARBA00022741"/>
    </source>
</evidence>
<dbReference type="FunFam" id="3.90.870.10:FF:000008">
    <property type="entry name" value="Threonylcarbamoyl-AMP synthase"/>
    <property type="match status" value="1"/>
</dbReference>
<dbReference type="GO" id="GO:0008033">
    <property type="term" value="P:tRNA processing"/>
    <property type="evidence" value="ECO:0007669"/>
    <property type="project" value="UniProtKB-KW"/>
</dbReference>
<dbReference type="PANTHER" id="PTHR17490:SF16">
    <property type="entry name" value="THREONYLCARBAMOYL-AMP SYNTHASE"/>
    <property type="match status" value="1"/>
</dbReference>
<evidence type="ECO:0000256" key="14">
    <source>
        <dbReference type="PIRSR" id="PIRSR004930-1"/>
    </source>
</evidence>
<comment type="function">
    <text evidence="13">Required for the formation of a threonylcarbamoyl group on adenosine at position 37 (t(6)A37) in tRNAs that read codons beginning with adenine.</text>
</comment>
<evidence type="ECO:0000256" key="13">
    <source>
        <dbReference type="PIRNR" id="PIRNR004930"/>
    </source>
</evidence>
<dbReference type="PIRSF" id="PIRSF004930">
    <property type="entry name" value="Tln_factor_SUA5"/>
    <property type="match status" value="1"/>
</dbReference>
<feature type="binding site" evidence="14">
    <location>
        <position position="153"/>
    </location>
    <ligand>
        <name>ATP</name>
        <dbReference type="ChEBI" id="CHEBI:30616"/>
    </ligand>
</feature>
<comment type="subcellular location">
    <subcellularLocation>
        <location evidence="1 13">Cytoplasm</location>
    </subcellularLocation>
</comment>
<feature type="binding site" evidence="14">
    <location>
        <position position="60"/>
    </location>
    <ligand>
        <name>ATP</name>
        <dbReference type="ChEBI" id="CHEBI:30616"/>
    </ligand>
</feature>
<organism evidence="16 17">
    <name type="scientific">Tissierella praeacuta DSM 18095</name>
    <dbReference type="NCBI Taxonomy" id="1123404"/>
    <lineage>
        <taxon>Bacteria</taxon>
        <taxon>Bacillati</taxon>
        <taxon>Bacillota</taxon>
        <taxon>Tissierellia</taxon>
        <taxon>Tissierellales</taxon>
        <taxon>Tissierellaceae</taxon>
        <taxon>Tissierella</taxon>
    </lineage>
</organism>
<feature type="binding site" evidence="14">
    <location>
        <position position="123"/>
    </location>
    <ligand>
        <name>L-threonine</name>
        <dbReference type="ChEBI" id="CHEBI:57926"/>
    </ligand>
</feature>
<evidence type="ECO:0000256" key="1">
    <source>
        <dbReference type="ARBA" id="ARBA00004496"/>
    </source>
</evidence>
<dbReference type="GO" id="GO:0005737">
    <property type="term" value="C:cytoplasm"/>
    <property type="evidence" value="ECO:0007669"/>
    <property type="project" value="UniProtKB-SubCell"/>
</dbReference>
<dbReference type="InterPro" id="IPR010923">
    <property type="entry name" value="T(6)A37_SUA5"/>
</dbReference>
<evidence type="ECO:0000256" key="11">
    <source>
        <dbReference type="ARBA" id="ARBA00029774"/>
    </source>
</evidence>
<dbReference type="InterPro" id="IPR050156">
    <property type="entry name" value="TC-AMP_synthase_SUA5"/>
</dbReference>
<evidence type="ECO:0000256" key="6">
    <source>
        <dbReference type="ARBA" id="ARBA00022679"/>
    </source>
</evidence>
<name>A0A1M4WIG0_9FIRM</name>
<dbReference type="NCBIfam" id="TIGR00057">
    <property type="entry name" value="L-threonylcarbamoyladenylate synthase"/>
    <property type="match status" value="1"/>
</dbReference>
<feature type="binding site" evidence="14">
    <location>
        <position position="145"/>
    </location>
    <ligand>
        <name>ATP</name>
        <dbReference type="ChEBI" id="CHEBI:30616"/>
    </ligand>
</feature>
<feature type="binding site" evidence="14">
    <location>
        <position position="64"/>
    </location>
    <ligand>
        <name>ATP</name>
        <dbReference type="ChEBI" id="CHEBI:30616"/>
    </ligand>
</feature>
<dbReference type="RefSeq" id="WP_072975717.1">
    <property type="nucleotide sequence ID" value="NZ_FQTY01000007.1"/>
</dbReference>
<evidence type="ECO:0000256" key="7">
    <source>
        <dbReference type="ARBA" id="ARBA00022694"/>
    </source>
</evidence>
<dbReference type="GO" id="GO:0006450">
    <property type="term" value="P:regulation of translational fidelity"/>
    <property type="evidence" value="ECO:0007669"/>
    <property type="project" value="TreeGrafter"/>
</dbReference>
<dbReference type="PANTHER" id="PTHR17490">
    <property type="entry name" value="SUA5"/>
    <property type="match status" value="1"/>
</dbReference>
<accession>A0A1M4WIG0</accession>
<reference evidence="17" key="1">
    <citation type="submission" date="2016-11" db="EMBL/GenBank/DDBJ databases">
        <authorList>
            <person name="Varghese N."/>
            <person name="Submissions S."/>
        </authorList>
    </citation>
    <scope>NUCLEOTIDE SEQUENCE [LARGE SCALE GENOMIC DNA]</scope>
    <source>
        <strain evidence="17">DSM 18095</strain>
    </source>
</reference>
<dbReference type="Pfam" id="PF01300">
    <property type="entry name" value="Sua5_yciO_yrdC"/>
    <property type="match status" value="1"/>
</dbReference>
<evidence type="ECO:0000256" key="2">
    <source>
        <dbReference type="ARBA" id="ARBA00007663"/>
    </source>
</evidence>
<evidence type="ECO:0000313" key="17">
    <source>
        <dbReference type="Proteomes" id="UP000184114"/>
    </source>
</evidence>
<feature type="binding site" evidence="14">
    <location>
        <position position="183"/>
    </location>
    <ligand>
        <name>L-threonine</name>
        <dbReference type="ChEBI" id="CHEBI:57926"/>
    </ligand>
</feature>
<proteinExistence type="inferred from homology"/>
<feature type="binding site" evidence="14">
    <location>
        <position position="119"/>
    </location>
    <ligand>
        <name>ATP</name>
        <dbReference type="ChEBI" id="CHEBI:30616"/>
    </ligand>
</feature>
<evidence type="ECO:0000256" key="4">
    <source>
        <dbReference type="ARBA" id="ARBA00015492"/>
    </source>
</evidence>
<keyword evidence="7 13" id="KW-0819">tRNA processing</keyword>
<keyword evidence="10 13" id="KW-0067">ATP-binding</keyword>